<evidence type="ECO:0000313" key="2">
    <source>
        <dbReference type="Proteomes" id="UP000433101"/>
    </source>
</evidence>
<dbReference type="RefSeq" id="WP_160775024.1">
    <property type="nucleotide sequence ID" value="NZ_WUMV01000003.1"/>
</dbReference>
<reference evidence="1 2" key="1">
    <citation type="submission" date="2019-12" db="EMBL/GenBank/DDBJ databases">
        <authorList>
            <person name="Li M."/>
        </authorList>
    </citation>
    <scope>NUCLEOTIDE SEQUENCE [LARGE SCALE GENOMIC DNA]</scope>
    <source>
        <strain evidence="1 2">GBMRC 2046</strain>
    </source>
</reference>
<dbReference type="InterPro" id="IPR014825">
    <property type="entry name" value="DNA_alkylation"/>
</dbReference>
<protein>
    <submittedName>
        <fullName evidence="1">DNA alkylation repair protein</fullName>
    </submittedName>
</protein>
<name>A0A7X3LTE2_9HYPH</name>
<keyword evidence="2" id="KW-1185">Reference proteome</keyword>
<dbReference type="Pfam" id="PF08713">
    <property type="entry name" value="DNA_alkylation"/>
    <property type="match status" value="1"/>
</dbReference>
<proteinExistence type="predicted"/>
<organism evidence="1 2">
    <name type="scientific">Stappia sediminis</name>
    <dbReference type="NCBI Taxonomy" id="2692190"/>
    <lineage>
        <taxon>Bacteria</taxon>
        <taxon>Pseudomonadati</taxon>
        <taxon>Pseudomonadota</taxon>
        <taxon>Alphaproteobacteria</taxon>
        <taxon>Hyphomicrobiales</taxon>
        <taxon>Stappiaceae</taxon>
        <taxon>Stappia</taxon>
    </lineage>
</organism>
<comment type="caution">
    <text evidence="1">The sequence shown here is derived from an EMBL/GenBank/DDBJ whole genome shotgun (WGS) entry which is preliminary data.</text>
</comment>
<sequence length="385" mass="43004">MAEPLKNIFSPELVRSMASVFSDRWTSFDAEGFAAETLDGFDKLELKQRSQRITQTLARHLPQDFPRAAEIMLDCLGPALTEVDFDVRTNERGVTGWATLPLADYVAENGAAHFETTMLLLKELTMRSSAEFAIRPVLLRAPEKTLEVLHDWTGHPNQHVRRLVSEGTRPRLPWAPKLPQFIADPAPVMELLEKLKDDDEEYVRRSVANNLNDISKDHPDQIAQTARRWLDGAGKNRARLVRHACRTLIKKGHPETLAALGFSPAQVRADFLSVPQSVDFGSDLEFEAEIVSTSSQAQKLVIDYVIHHRKANGGTSPKVFKWRAVTLEGGGSIKLSKRHAIREITTRKYYAGGHAIDIQVNGAVLATRPFTLEMPLVTGSSENSR</sequence>
<dbReference type="SUPFAM" id="SSF48371">
    <property type="entry name" value="ARM repeat"/>
    <property type="match status" value="1"/>
</dbReference>
<dbReference type="InterPro" id="IPR016024">
    <property type="entry name" value="ARM-type_fold"/>
</dbReference>
<gene>
    <name evidence="1" type="ORF">GR183_07640</name>
</gene>
<dbReference type="Proteomes" id="UP000433101">
    <property type="component" value="Unassembled WGS sequence"/>
</dbReference>
<dbReference type="AlphaFoldDB" id="A0A7X3LTE2"/>
<dbReference type="EMBL" id="WUMV01000003">
    <property type="protein sequence ID" value="MXN64775.1"/>
    <property type="molecule type" value="Genomic_DNA"/>
</dbReference>
<accession>A0A7X3LTE2</accession>
<evidence type="ECO:0000313" key="1">
    <source>
        <dbReference type="EMBL" id="MXN64775.1"/>
    </source>
</evidence>
<dbReference type="Gene3D" id="1.25.40.290">
    <property type="entry name" value="ARM repeat domains"/>
    <property type="match status" value="1"/>
</dbReference>